<dbReference type="Pfam" id="PF13359">
    <property type="entry name" value="DDE_Tnp_4"/>
    <property type="match status" value="1"/>
</dbReference>
<comment type="cofactor">
    <cofactor evidence="1">
        <name>a divalent metal cation</name>
        <dbReference type="ChEBI" id="CHEBI:60240"/>
    </cofactor>
</comment>
<reference evidence="6" key="2">
    <citation type="submission" date="2025-04" db="UniProtKB">
        <authorList>
            <consortium name="RefSeq"/>
        </authorList>
    </citation>
    <scope>IDENTIFICATION</scope>
    <source>
        <tissue evidence="6">Whole body</tissue>
    </source>
</reference>
<accession>A0A2S2QFF6</accession>
<dbReference type="EMBL" id="GGMS01007272">
    <property type="protein sequence ID" value="MBY76475.1"/>
    <property type="molecule type" value="Transcribed_RNA"/>
</dbReference>
<organism evidence="4">
    <name type="scientific">Sipha flava</name>
    <name type="common">yellow sugarcane aphid</name>
    <dbReference type="NCBI Taxonomy" id="143950"/>
    <lineage>
        <taxon>Eukaryota</taxon>
        <taxon>Metazoa</taxon>
        <taxon>Ecdysozoa</taxon>
        <taxon>Arthropoda</taxon>
        <taxon>Hexapoda</taxon>
        <taxon>Insecta</taxon>
        <taxon>Pterygota</taxon>
        <taxon>Neoptera</taxon>
        <taxon>Paraneoptera</taxon>
        <taxon>Hemiptera</taxon>
        <taxon>Sternorrhyncha</taxon>
        <taxon>Aphidomorpha</taxon>
        <taxon>Aphidoidea</taxon>
        <taxon>Aphididae</taxon>
        <taxon>Sipha</taxon>
    </lineage>
</organism>
<dbReference type="Proteomes" id="UP000694846">
    <property type="component" value="Unplaced"/>
</dbReference>
<dbReference type="RefSeq" id="XP_025406098.1">
    <property type="nucleotide sequence ID" value="XM_025550313.1"/>
</dbReference>
<dbReference type="InterPro" id="IPR027806">
    <property type="entry name" value="HARBI1_dom"/>
</dbReference>
<evidence type="ECO:0000256" key="2">
    <source>
        <dbReference type="ARBA" id="ARBA00022723"/>
    </source>
</evidence>
<evidence type="ECO:0000313" key="5">
    <source>
        <dbReference type="Proteomes" id="UP000694846"/>
    </source>
</evidence>
<gene>
    <name evidence="6" type="primary">LOC112680276</name>
    <name evidence="4" type="ORF">g.43815</name>
</gene>
<evidence type="ECO:0000313" key="4">
    <source>
        <dbReference type="EMBL" id="MBY76475.1"/>
    </source>
</evidence>
<proteinExistence type="predicted"/>
<evidence type="ECO:0000259" key="3">
    <source>
        <dbReference type="Pfam" id="PF13359"/>
    </source>
</evidence>
<evidence type="ECO:0000256" key="1">
    <source>
        <dbReference type="ARBA" id="ARBA00001968"/>
    </source>
</evidence>
<dbReference type="GO" id="GO:0046872">
    <property type="term" value="F:metal ion binding"/>
    <property type="evidence" value="ECO:0007669"/>
    <property type="project" value="UniProtKB-KW"/>
</dbReference>
<evidence type="ECO:0000313" key="6">
    <source>
        <dbReference type="RefSeq" id="XP_025406098.1"/>
    </source>
</evidence>
<dbReference type="AlphaFoldDB" id="A0A2S2QFF6"/>
<protein>
    <submittedName>
        <fullName evidence="6">Protein ALP1-like</fullName>
    </submittedName>
</protein>
<dbReference type="GeneID" id="112680276"/>
<dbReference type="OrthoDB" id="652136at2759"/>
<keyword evidence="5" id="KW-1185">Reference proteome</keyword>
<sequence length="170" mass="19956">MFRASIIKNWITTGRLNIPFPSKSIDDLNDYNFPFYFVGDEAFSLTPYLLRPYPQRTLDNVKRIFNYRLSRGRKTVECAFGMMTEKFQVLSSAIRIRNTERVTDIIKSVCILHNFIRKKEGIKYTPYEQVENIQDSIDSTTVLPIQDLVLRDRASAHEVRNYLANYFLTP</sequence>
<keyword evidence="2" id="KW-0479">Metal-binding</keyword>
<name>A0A2S2QFF6_9HEMI</name>
<feature type="domain" description="DDE Tnp4" evidence="3">
    <location>
        <begin position="35"/>
        <end position="114"/>
    </location>
</feature>
<reference evidence="4" key="1">
    <citation type="submission" date="2018-04" db="EMBL/GenBank/DDBJ databases">
        <title>Transcriptome assembly of Sipha flava.</title>
        <authorList>
            <person name="Scully E.D."/>
            <person name="Geib S.M."/>
            <person name="Palmer N.A."/>
            <person name="Koch K."/>
            <person name="Bradshaw J."/>
            <person name="Heng-Moss T."/>
            <person name="Sarath G."/>
        </authorList>
    </citation>
    <scope>NUCLEOTIDE SEQUENCE</scope>
</reference>